<name>A0A415E741_9FIRM</name>
<dbReference type="InterPro" id="IPR022476">
    <property type="entry name" value="Spore_YabP/YqfC"/>
</dbReference>
<organism evidence="1 2">
    <name type="scientific">Emergencia timonensis</name>
    <dbReference type="NCBI Taxonomy" id="1776384"/>
    <lineage>
        <taxon>Bacteria</taxon>
        <taxon>Bacillati</taxon>
        <taxon>Bacillota</taxon>
        <taxon>Clostridia</taxon>
        <taxon>Peptostreptococcales</taxon>
        <taxon>Anaerovoracaceae</taxon>
        <taxon>Emergencia</taxon>
    </lineage>
</organism>
<dbReference type="GeneID" id="83005155"/>
<reference evidence="1 2" key="1">
    <citation type="submission" date="2018-08" db="EMBL/GenBank/DDBJ databases">
        <title>A genome reference for cultivated species of the human gut microbiota.</title>
        <authorList>
            <person name="Zou Y."/>
            <person name="Xue W."/>
            <person name="Luo G."/>
        </authorList>
    </citation>
    <scope>NUCLEOTIDE SEQUENCE [LARGE SCALE GENOMIC DNA]</scope>
    <source>
        <strain evidence="1 2">AM07-24</strain>
    </source>
</reference>
<dbReference type="RefSeq" id="WP_067539828.1">
    <property type="nucleotide sequence ID" value="NZ_AP025567.1"/>
</dbReference>
<accession>A0A415E741</accession>
<keyword evidence="2" id="KW-1185">Reference proteome</keyword>
<proteinExistence type="predicted"/>
<dbReference type="OrthoDB" id="2083987at2"/>
<dbReference type="STRING" id="1776384.GCA_900086585_02835"/>
<gene>
    <name evidence="1" type="ORF">DW099_02640</name>
</gene>
<dbReference type="Pfam" id="PF07873">
    <property type="entry name" value="YabP"/>
    <property type="match status" value="1"/>
</dbReference>
<dbReference type="EMBL" id="QRMS01000001">
    <property type="protein sequence ID" value="RHJ89490.1"/>
    <property type="molecule type" value="Genomic_DNA"/>
</dbReference>
<dbReference type="AlphaFoldDB" id="A0A415E741"/>
<comment type="caution">
    <text evidence="1">The sequence shown here is derived from an EMBL/GenBank/DDBJ whole genome shotgun (WGS) entry which is preliminary data.</text>
</comment>
<dbReference type="Proteomes" id="UP000284841">
    <property type="component" value="Unassembled WGS sequence"/>
</dbReference>
<sequence length="85" mass="9492">MKLINEFTFDFDITGPKVTASANAAIIENVLRVVLISDTSVTVDTGRFYVTVKGSRFVISEIWEGRMELEGKIEGIEFYKALGKD</sequence>
<evidence type="ECO:0000313" key="2">
    <source>
        <dbReference type="Proteomes" id="UP000284841"/>
    </source>
</evidence>
<evidence type="ECO:0008006" key="3">
    <source>
        <dbReference type="Google" id="ProtNLM"/>
    </source>
</evidence>
<protein>
    <recommendedName>
        <fullName evidence="3">Sporulation protein</fullName>
    </recommendedName>
</protein>
<evidence type="ECO:0000313" key="1">
    <source>
        <dbReference type="EMBL" id="RHJ89490.1"/>
    </source>
</evidence>